<feature type="compositionally biased region" description="Low complexity" evidence="1">
    <location>
        <begin position="322"/>
        <end position="337"/>
    </location>
</feature>
<accession>A0A918GDN6</accession>
<keyword evidence="2" id="KW-1133">Transmembrane helix</keyword>
<dbReference type="PANTHER" id="PTHR40765">
    <property type="entry name" value="ESX-2 SECRETION SYSTEM ATPASE ECCB2"/>
    <property type="match status" value="1"/>
</dbReference>
<dbReference type="NCBIfam" id="TIGR03919">
    <property type="entry name" value="T7SS_EccB"/>
    <property type="match status" value="1"/>
</dbReference>
<dbReference type="GO" id="GO:0005576">
    <property type="term" value="C:extracellular region"/>
    <property type="evidence" value="ECO:0007669"/>
    <property type="project" value="TreeGrafter"/>
</dbReference>
<feature type="transmembrane region" description="Helical" evidence="2">
    <location>
        <begin position="38"/>
        <end position="61"/>
    </location>
</feature>
<dbReference type="InterPro" id="IPR044857">
    <property type="entry name" value="T7SS_EccB_R1"/>
</dbReference>
<protein>
    <submittedName>
        <fullName evidence="3">Type VII secretion protein EccB</fullName>
    </submittedName>
</protein>
<reference evidence="3" key="1">
    <citation type="journal article" date="2014" name="Int. J. Syst. Evol. Microbiol.">
        <title>Complete genome sequence of Corynebacterium casei LMG S-19264T (=DSM 44701T), isolated from a smear-ripened cheese.</title>
        <authorList>
            <consortium name="US DOE Joint Genome Institute (JGI-PGF)"/>
            <person name="Walter F."/>
            <person name="Albersmeier A."/>
            <person name="Kalinowski J."/>
            <person name="Ruckert C."/>
        </authorList>
    </citation>
    <scope>NUCLEOTIDE SEQUENCE</scope>
    <source>
        <strain evidence="3">JCM 3276</strain>
    </source>
</reference>
<gene>
    <name evidence="3" type="ORF">GCM10010171_24170</name>
</gene>
<keyword evidence="2" id="KW-0472">Membrane</keyword>
<dbReference type="Gene3D" id="3.30.2390.20">
    <property type="entry name" value="Type VII secretion system EccB, repeat 1 domain"/>
    <property type="match status" value="1"/>
</dbReference>
<proteinExistence type="predicted"/>
<dbReference type="AlphaFoldDB" id="A0A918GDN6"/>
<dbReference type="Pfam" id="PF05108">
    <property type="entry name" value="T7SS_ESX1_EccB"/>
    <property type="match status" value="1"/>
</dbReference>
<feature type="region of interest" description="Disordered" evidence="1">
    <location>
        <begin position="322"/>
        <end position="343"/>
    </location>
</feature>
<sequence>MATKRDQLHAHQFLAQRAVSALVTRETDPEQPPFRRPLGAAFGGVALAAVVLVGFGVWGLLSPGGNRAWAGGERVIIEKETGTRYVYLDGRLHPVANYSSALLALNRHAETQTVSRDSLAGVPRGPRIGIPGAPDALPGPDMVLGGGWTLCSEPTATPTGDTVQRTALLVGQEAAGGAPLGRDALVVEVQGSGERHLVHEGYRHRIADPATVGLALGAATVVRVAPAVVDVLPAGEPIAPIPVPKAGTASTAVPGHALKIGQLVVGGDRHYLVEATRLRPISALQYDIQRAYQPTAAAYDGEQPVAIPLELIALADAEVAAEPPAADADPPATRPTLAAPPRPTPATCLTFTPSAAMPQVTLDPPLPPADPMTITPGRTVAGLPLADRLVVPPGSIAVVEAMPSPTAPAGTLTVVTDLGMAYPLADRAVLEILGYAATPPIRLPTPLVARVPQGPALSHPAAMGR</sequence>
<comment type="caution">
    <text evidence="3">The sequence shown here is derived from an EMBL/GenBank/DDBJ whole genome shotgun (WGS) entry which is preliminary data.</text>
</comment>
<dbReference type="RefSeq" id="WP_189210510.1">
    <property type="nucleotide sequence ID" value="NZ_BMRB01000002.1"/>
</dbReference>
<evidence type="ECO:0000256" key="1">
    <source>
        <dbReference type="SAM" id="MobiDB-lite"/>
    </source>
</evidence>
<evidence type="ECO:0000256" key="2">
    <source>
        <dbReference type="SAM" id="Phobius"/>
    </source>
</evidence>
<organism evidence="3 4">
    <name type="scientific">Actinokineospora fastidiosa</name>
    <dbReference type="NCBI Taxonomy" id="1816"/>
    <lineage>
        <taxon>Bacteria</taxon>
        <taxon>Bacillati</taxon>
        <taxon>Actinomycetota</taxon>
        <taxon>Actinomycetes</taxon>
        <taxon>Pseudonocardiales</taxon>
        <taxon>Pseudonocardiaceae</taxon>
        <taxon>Actinokineospora</taxon>
    </lineage>
</organism>
<keyword evidence="4" id="KW-1185">Reference proteome</keyword>
<name>A0A918GDN6_9PSEU</name>
<dbReference type="EMBL" id="BMRB01000002">
    <property type="protein sequence ID" value="GGS29947.1"/>
    <property type="molecule type" value="Genomic_DNA"/>
</dbReference>
<dbReference type="PANTHER" id="PTHR40765:SF2">
    <property type="entry name" value="ESX-2 SECRETION SYSTEM ATPASE ECCB2"/>
    <property type="match status" value="1"/>
</dbReference>
<dbReference type="InterPro" id="IPR007795">
    <property type="entry name" value="T7SS_EccB"/>
</dbReference>
<reference evidence="3" key="2">
    <citation type="submission" date="2020-09" db="EMBL/GenBank/DDBJ databases">
        <authorList>
            <person name="Sun Q."/>
            <person name="Ohkuma M."/>
        </authorList>
    </citation>
    <scope>NUCLEOTIDE SEQUENCE</scope>
    <source>
        <strain evidence="3">JCM 3276</strain>
    </source>
</reference>
<evidence type="ECO:0000313" key="3">
    <source>
        <dbReference type="EMBL" id="GGS29947.1"/>
    </source>
</evidence>
<dbReference type="Proteomes" id="UP000660680">
    <property type="component" value="Unassembled WGS sequence"/>
</dbReference>
<evidence type="ECO:0000313" key="4">
    <source>
        <dbReference type="Proteomes" id="UP000660680"/>
    </source>
</evidence>
<keyword evidence="2" id="KW-0812">Transmembrane</keyword>